<dbReference type="AlphaFoldDB" id="B3XMM0"/>
<protein>
    <submittedName>
        <fullName evidence="3">Signal transduction histidine kinase regulating citrate/malate metabolism</fullName>
    </submittedName>
</protein>
<name>B3XMM0_LIMR1</name>
<dbReference type="EMBL" id="AAPZ02000001">
    <property type="protein sequence ID" value="EDX43288.1"/>
    <property type="molecule type" value="Genomic_DNA"/>
</dbReference>
<dbReference type="InterPro" id="IPR032834">
    <property type="entry name" value="NatK-like_C"/>
</dbReference>
<dbReference type="Pfam" id="PF14501">
    <property type="entry name" value="HATPase_c_5"/>
    <property type="match status" value="1"/>
</dbReference>
<keyword evidence="1" id="KW-0812">Transmembrane</keyword>
<dbReference type="Gene3D" id="3.30.565.10">
    <property type="entry name" value="Histidine kinase-like ATPase, C-terminal domain"/>
    <property type="match status" value="1"/>
</dbReference>
<dbReference type="SUPFAM" id="SSF55874">
    <property type="entry name" value="ATPase domain of HSP90 chaperone/DNA topoisomerase II/histidine kinase"/>
    <property type="match status" value="1"/>
</dbReference>
<proteinExistence type="predicted"/>
<feature type="transmembrane region" description="Helical" evidence="1">
    <location>
        <begin position="173"/>
        <end position="194"/>
    </location>
</feature>
<feature type="transmembrane region" description="Helical" evidence="1">
    <location>
        <begin position="117"/>
        <end position="135"/>
    </location>
</feature>
<keyword evidence="3" id="KW-0418">Kinase</keyword>
<dbReference type="GO" id="GO:0042802">
    <property type="term" value="F:identical protein binding"/>
    <property type="evidence" value="ECO:0007669"/>
    <property type="project" value="TreeGrafter"/>
</dbReference>
<dbReference type="PANTHER" id="PTHR40448">
    <property type="entry name" value="TWO-COMPONENT SENSOR HISTIDINE KINASE"/>
    <property type="match status" value="1"/>
</dbReference>
<dbReference type="InterPro" id="IPR036890">
    <property type="entry name" value="HATPase_C_sf"/>
</dbReference>
<evidence type="ECO:0000259" key="2">
    <source>
        <dbReference type="Pfam" id="PF14501"/>
    </source>
</evidence>
<comment type="caution">
    <text evidence="3">The sequence shown here is derived from an EMBL/GenBank/DDBJ whole genome shotgun (WGS) entry which is preliminary data.</text>
</comment>
<feature type="transmembrane region" description="Helical" evidence="1">
    <location>
        <begin position="147"/>
        <end position="167"/>
    </location>
</feature>
<dbReference type="RefSeq" id="WP_003665154.1">
    <property type="nucleotide sequence ID" value="NZ_AAPZ02000001.1"/>
</dbReference>
<gene>
    <name evidence="3" type="ORF">Lreu23DRAFT_4807</name>
</gene>
<keyword evidence="1" id="KW-0472">Membrane</keyword>
<dbReference type="eggNOG" id="COG3290">
    <property type="taxonomic scope" value="Bacteria"/>
</dbReference>
<feature type="transmembrane region" description="Helical" evidence="1">
    <location>
        <begin position="84"/>
        <end position="105"/>
    </location>
</feature>
<evidence type="ECO:0000313" key="4">
    <source>
        <dbReference type="Proteomes" id="UP000003853"/>
    </source>
</evidence>
<reference evidence="4" key="1">
    <citation type="submission" date="2008-06" db="EMBL/GenBank/DDBJ databases">
        <title>Permanent draft sequence of Lactobacillus reuteri 100-23.</title>
        <authorList>
            <consortium name="US DOE Joint Genome Institute"/>
            <person name="Copeland A."/>
            <person name="Lucas S."/>
            <person name="Lapidus A."/>
            <person name="Barry K."/>
            <person name="Detter J.C."/>
            <person name="Glavina del Rio T."/>
            <person name="Hammon N."/>
            <person name="Israni S."/>
            <person name="Dalin E."/>
            <person name="Tice H."/>
            <person name="Pitluck S."/>
            <person name="Sun H."/>
            <person name="Schmutz J."/>
            <person name="Larimer F."/>
            <person name="Land M."/>
            <person name="Hauser L."/>
            <person name="Walter J."/>
            <person name="Heng N.C.K."/>
            <person name="Tannock G.W."/>
            <person name="Richardson P."/>
        </authorList>
    </citation>
    <scope>NUCLEOTIDE SEQUENCE [LARGE SCALE GENOMIC DNA]</scope>
    <source>
        <strain evidence="4">DSM 17509 / CIP 109821 / 100-23</strain>
    </source>
</reference>
<feature type="transmembrane region" description="Helical" evidence="1">
    <location>
        <begin position="42"/>
        <end position="63"/>
    </location>
</feature>
<feature type="domain" description="Sensor histidine kinase NatK-like C-terminal" evidence="2">
    <location>
        <begin position="317"/>
        <end position="424"/>
    </location>
</feature>
<sequence length="425" mass="49299">MKLFETNFSKEKPELIAAPVLLSTFKFQLIKIRPTKYDICPLLIIFIIVFFINGLGYIGSYLVPFFEGSFLYLNYKRRASNKKLLGALLITFITSILIAFLAFVIGKLFLLSTNQRLGINLIFSITILIFFFYYNPIKKIQEGNETLNLWILFYLLVSLIIVGFITFTTTEVTPAFIVIFCLLVLQCSFTVFIYRISKQIQQKKLQLQEKKDLLFLIQNLEENQSKLRRFKHDYQNLLNSLKLSAIHGDNQALLDKLENYSRDNLGKDSLWQFQDTKNIKDDVLRSIFISKLNSIYQKDIKYHFECLTEINDLPNIDLFDLIRIIGIAYDNALEECEALKKLGARTVEINSMLYQSAPNKLEFEIKNTCRKQLSTNKLHQEGITNKTNHEGLGLATAQKIANKYHNVYIVYSSDNGYFTFTISIE</sequence>
<evidence type="ECO:0000256" key="1">
    <source>
        <dbReference type="SAM" id="Phobius"/>
    </source>
</evidence>
<organism evidence="3 4">
    <name type="scientific">Limosilactobacillus reuteri subsp. rodentium (strain DSM 17509 / CIP 109821 / 100-23)</name>
    <name type="common">Lactobacillus reuteri</name>
    <dbReference type="NCBI Taxonomy" id="349123"/>
    <lineage>
        <taxon>Bacteria</taxon>
        <taxon>Bacillati</taxon>
        <taxon>Bacillota</taxon>
        <taxon>Bacilli</taxon>
        <taxon>Lactobacillales</taxon>
        <taxon>Lactobacillaceae</taxon>
        <taxon>Limosilactobacillus</taxon>
    </lineage>
</organism>
<dbReference type="GO" id="GO:0016301">
    <property type="term" value="F:kinase activity"/>
    <property type="evidence" value="ECO:0007669"/>
    <property type="project" value="UniProtKB-KW"/>
</dbReference>
<dbReference type="PANTHER" id="PTHR40448:SF1">
    <property type="entry name" value="TWO-COMPONENT SENSOR HISTIDINE KINASE"/>
    <property type="match status" value="1"/>
</dbReference>
<accession>B3XMM0</accession>
<keyword evidence="3" id="KW-0808">Transferase</keyword>
<dbReference type="PATRIC" id="fig|349123.13.peg.1829"/>
<dbReference type="Proteomes" id="UP000003853">
    <property type="component" value="Unassembled WGS sequence"/>
</dbReference>
<evidence type="ECO:0000313" key="3">
    <source>
        <dbReference type="EMBL" id="EDX43288.1"/>
    </source>
</evidence>
<keyword evidence="1" id="KW-1133">Transmembrane helix</keyword>